<evidence type="ECO:0000313" key="8">
    <source>
        <dbReference type="EMBL" id="MBG6136444.1"/>
    </source>
</evidence>
<evidence type="ECO:0000259" key="5">
    <source>
        <dbReference type="Pfam" id="PF00205"/>
    </source>
</evidence>
<dbReference type="GO" id="GO:0009099">
    <property type="term" value="P:L-valine biosynthetic process"/>
    <property type="evidence" value="ECO:0007669"/>
    <property type="project" value="TreeGrafter"/>
</dbReference>
<feature type="region of interest" description="Disordered" evidence="4">
    <location>
        <begin position="530"/>
        <end position="550"/>
    </location>
</feature>
<dbReference type="InterPro" id="IPR012000">
    <property type="entry name" value="Thiamin_PyroP_enz_cen_dom"/>
</dbReference>
<dbReference type="RefSeq" id="WP_197003419.1">
    <property type="nucleotide sequence ID" value="NZ_BONS01000015.1"/>
</dbReference>
<name>A0A8J7KJ16_9ACTN</name>
<dbReference type="InterPro" id="IPR029061">
    <property type="entry name" value="THDP-binding"/>
</dbReference>
<feature type="domain" description="Thiamine pyrophosphate enzyme N-terminal TPP-binding" evidence="7">
    <location>
        <begin position="11"/>
        <end position="120"/>
    </location>
</feature>
<keyword evidence="2 3" id="KW-0786">Thiamine pyrophosphate</keyword>
<evidence type="ECO:0000256" key="1">
    <source>
        <dbReference type="ARBA" id="ARBA00007812"/>
    </source>
</evidence>
<dbReference type="PANTHER" id="PTHR18968:SF13">
    <property type="entry name" value="ACETOLACTATE SYNTHASE CATALYTIC SUBUNIT, MITOCHONDRIAL"/>
    <property type="match status" value="1"/>
</dbReference>
<dbReference type="AlphaFoldDB" id="A0A8J7KJ16"/>
<reference evidence="8" key="1">
    <citation type="submission" date="2020-11" db="EMBL/GenBank/DDBJ databases">
        <title>Sequencing the genomes of 1000 actinobacteria strains.</title>
        <authorList>
            <person name="Klenk H.-P."/>
        </authorList>
    </citation>
    <scope>NUCLEOTIDE SEQUENCE</scope>
    <source>
        <strain evidence="8">DSM 45356</strain>
    </source>
</reference>
<dbReference type="PANTHER" id="PTHR18968">
    <property type="entry name" value="THIAMINE PYROPHOSPHATE ENZYMES"/>
    <property type="match status" value="1"/>
</dbReference>
<accession>A0A8J7KJ16</accession>
<evidence type="ECO:0000256" key="2">
    <source>
        <dbReference type="ARBA" id="ARBA00023052"/>
    </source>
</evidence>
<dbReference type="GO" id="GO:0030976">
    <property type="term" value="F:thiamine pyrophosphate binding"/>
    <property type="evidence" value="ECO:0007669"/>
    <property type="project" value="InterPro"/>
</dbReference>
<gene>
    <name evidence="8" type="ORF">IW245_002638</name>
</gene>
<sequence>MTDETYPGPWQAVVDFLRHRGVTTIFGLPADDLDLLRAVEDNPRLVLCRDQRSAMFLSIGYAMTSGGTAVCAIGKGPAVTNAVTGLLEAHSSGVPLVLLAAGTAVERRGSGAFQELDQIPLVAPLTKWAYRIDTPDRIGPALERAFLVAGSGAPGPVYLEFPDHLLTQPVPKRSWSAGTVTAEEAGEAILAAKRPLVLVGGGLRGAGHVAESLATKIGAGLFVTASGRGSVAEEHPAFLGLAGLYSPAEAAPLWEDADLLIALGTRLEETATFRPGFVAEGVPVLQVNVDPHGMSTEYPGPRVLADAGDTVRTWLATVDATPNRPWALEIAECRAASRSAVQDRLKVMAESDAIHVAEVLAAVDRVAPSDRILVQENGLQDMWSYFYPHWVCAPGGSVVPSEQTTLGFGTAAAGGVRLAAGDRPVIAFVGDGAFGMVGNEIRTLVEEKIGVLYVVLRNGGYGWLQHQYGDEPRFVDPHRALAVPPGVRHTVLTDKSQLDEVLATGVTDSAAGHVVVVEVPVSLTDAPPGITALDGDFPGGHPSGGTDDNA</sequence>
<protein>
    <submittedName>
        <fullName evidence="8">Acetolactate synthase-1/2/3 large subunit</fullName>
        <ecNumber evidence="8">2.2.1.6</ecNumber>
    </submittedName>
</protein>
<dbReference type="EMBL" id="JADOUF010000001">
    <property type="protein sequence ID" value="MBG6136444.1"/>
    <property type="molecule type" value="Genomic_DNA"/>
</dbReference>
<evidence type="ECO:0000313" key="9">
    <source>
        <dbReference type="Proteomes" id="UP000622552"/>
    </source>
</evidence>
<dbReference type="SUPFAM" id="SSF52467">
    <property type="entry name" value="DHS-like NAD/FAD-binding domain"/>
    <property type="match status" value="1"/>
</dbReference>
<evidence type="ECO:0000259" key="7">
    <source>
        <dbReference type="Pfam" id="PF02776"/>
    </source>
</evidence>
<dbReference type="CDD" id="cd00568">
    <property type="entry name" value="TPP_enzymes"/>
    <property type="match status" value="1"/>
</dbReference>
<dbReference type="InterPro" id="IPR029035">
    <property type="entry name" value="DHS-like_NAD/FAD-binding_dom"/>
</dbReference>
<feature type="domain" description="Thiamine pyrophosphate enzyme central" evidence="5">
    <location>
        <begin position="183"/>
        <end position="312"/>
    </location>
</feature>
<dbReference type="Pfam" id="PF00205">
    <property type="entry name" value="TPP_enzyme_M"/>
    <property type="match status" value="1"/>
</dbReference>
<keyword evidence="8" id="KW-0808">Transferase</keyword>
<evidence type="ECO:0000256" key="4">
    <source>
        <dbReference type="SAM" id="MobiDB-lite"/>
    </source>
</evidence>
<feature type="domain" description="Thiamine pyrophosphate enzyme TPP-binding" evidence="6">
    <location>
        <begin position="382"/>
        <end position="506"/>
    </location>
</feature>
<dbReference type="SUPFAM" id="SSF52518">
    <property type="entry name" value="Thiamin diphosphate-binding fold (THDP-binding)"/>
    <property type="match status" value="2"/>
</dbReference>
<dbReference type="GO" id="GO:0005948">
    <property type="term" value="C:acetolactate synthase complex"/>
    <property type="evidence" value="ECO:0007669"/>
    <property type="project" value="TreeGrafter"/>
</dbReference>
<keyword evidence="9" id="KW-1185">Reference proteome</keyword>
<comment type="caution">
    <text evidence="8">The sequence shown here is derived from an EMBL/GenBank/DDBJ whole genome shotgun (WGS) entry which is preliminary data.</text>
</comment>
<dbReference type="EC" id="2.2.1.6" evidence="8"/>
<dbReference type="Pfam" id="PF02775">
    <property type="entry name" value="TPP_enzyme_C"/>
    <property type="match status" value="1"/>
</dbReference>
<dbReference type="Gene3D" id="3.40.50.1220">
    <property type="entry name" value="TPP-binding domain"/>
    <property type="match status" value="1"/>
</dbReference>
<dbReference type="GO" id="GO:0000287">
    <property type="term" value="F:magnesium ion binding"/>
    <property type="evidence" value="ECO:0007669"/>
    <property type="project" value="InterPro"/>
</dbReference>
<proteinExistence type="inferred from homology"/>
<dbReference type="InterPro" id="IPR045229">
    <property type="entry name" value="TPP_enz"/>
</dbReference>
<evidence type="ECO:0000256" key="3">
    <source>
        <dbReference type="RuleBase" id="RU362132"/>
    </source>
</evidence>
<dbReference type="Pfam" id="PF02776">
    <property type="entry name" value="TPP_enzyme_N"/>
    <property type="match status" value="1"/>
</dbReference>
<dbReference type="Gene3D" id="3.40.50.970">
    <property type="match status" value="2"/>
</dbReference>
<dbReference type="CDD" id="cd07035">
    <property type="entry name" value="TPP_PYR_POX_like"/>
    <property type="match status" value="1"/>
</dbReference>
<dbReference type="GO" id="GO:0009097">
    <property type="term" value="P:isoleucine biosynthetic process"/>
    <property type="evidence" value="ECO:0007669"/>
    <property type="project" value="TreeGrafter"/>
</dbReference>
<dbReference type="GO" id="GO:0050660">
    <property type="term" value="F:flavin adenine dinucleotide binding"/>
    <property type="evidence" value="ECO:0007669"/>
    <property type="project" value="TreeGrafter"/>
</dbReference>
<dbReference type="InterPro" id="IPR011766">
    <property type="entry name" value="TPP_enzyme_TPP-bd"/>
</dbReference>
<dbReference type="InterPro" id="IPR012001">
    <property type="entry name" value="Thiamin_PyroP_enz_TPP-bd_dom"/>
</dbReference>
<organism evidence="8 9">
    <name type="scientific">Longispora fulva</name>
    <dbReference type="NCBI Taxonomy" id="619741"/>
    <lineage>
        <taxon>Bacteria</taxon>
        <taxon>Bacillati</taxon>
        <taxon>Actinomycetota</taxon>
        <taxon>Actinomycetes</taxon>
        <taxon>Micromonosporales</taxon>
        <taxon>Micromonosporaceae</taxon>
        <taxon>Longispora</taxon>
    </lineage>
</organism>
<dbReference type="Proteomes" id="UP000622552">
    <property type="component" value="Unassembled WGS sequence"/>
</dbReference>
<evidence type="ECO:0000259" key="6">
    <source>
        <dbReference type="Pfam" id="PF02775"/>
    </source>
</evidence>
<comment type="similarity">
    <text evidence="1 3">Belongs to the TPP enzyme family.</text>
</comment>
<dbReference type="GO" id="GO:0003984">
    <property type="term" value="F:acetolactate synthase activity"/>
    <property type="evidence" value="ECO:0007669"/>
    <property type="project" value="UniProtKB-EC"/>
</dbReference>